<proteinExistence type="predicted"/>
<dbReference type="EMBL" id="CP138335">
    <property type="protein sequence ID" value="XBW07368.1"/>
    <property type="molecule type" value="Genomic_DNA"/>
</dbReference>
<sequence>MALSEYEKQVLAQMEAQLKEADPSLASVMTSSLPEETDVVPTGRLSPRRIALGSIIGVGGLAIIIAGVSFGYGWVAALLGVLGFACMVGGVLLALKSDPVGDADGSRADSGSKRKRKDKDFMSRQRSKWDERGPRAQ</sequence>
<feature type="transmembrane region" description="Helical" evidence="2">
    <location>
        <begin position="50"/>
        <end position="68"/>
    </location>
</feature>
<evidence type="ECO:0000313" key="3">
    <source>
        <dbReference type="EMBL" id="XBW07368.1"/>
    </source>
</evidence>
<keyword evidence="2" id="KW-1133">Transmembrane helix</keyword>
<feature type="region of interest" description="Disordered" evidence="1">
    <location>
        <begin position="97"/>
        <end position="137"/>
    </location>
</feature>
<keyword evidence="2" id="KW-0472">Membrane</keyword>
<name>A0AAU7V5S3_9ACTO</name>
<feature type="transmembrane region" description="Helical" evidence="2">
    <location>
        <begin position="74"/>
        <end position="95"/>
    </location>
</feature>
<dbReference type="RefSeq" id="WP_350257574.1">
    <property type="nucleotide sequence ID" value="NZ_CP138335.1"/>
</dbReference>
<evidence type="ECO:0000256" key="2">
    <source>
        <dbReference type="SAM" id="Phobius"/>
    </source>
</evidence>
<evidence type="ECO:0000256" key="1">
    <source>
        <dbReference type="SAM" id="MobiDB-lite"/>
    </source>
</evidence>
<gene>
    <name evidence="3" type="ORF">SAC06_06870</name>
</gene>
<dbReference type="AlphaFoldDB" id="A0AAU7V5S3"/>
<reference evidence="3" key="1">
    <citation type="submission" date="2023-11" db="EMBL/GenBank/DDBJ databases">
        <title>Scrofimicrobium hongkongense sp. nov., isolated from a patient with peritonitis.</title>
        <authorList>
            <person name="Lao H.Y."/>
            <person name="Wong A.Y.P."/>
            <person name="Ng T.L."/>
            <person name="Wong R.Y.L."/>
            <person name="Yau M.C.Y."/>
            <person name="Lam J.Y.W."/>
            <person name="Siu G.K.H."/>
        </authorList>
    </citation>
    <scope>NUCLEOTIDE SEQUENCE</scope>
    <source>
        <strain evidence="3">R131</strain>
    </source>
</reference>
<dbReference type="InterPro" id="IPR021401">
    <property type="entry name" value="DUF3040"/>
</dbReference>
<keyword evidence="2" id="KW-0812">Transmembrane</keyword>
<protein>
    <submittedName>
        <fullName evidence="3">DUF3040 domain-containing protein</fullName>
    </submittedName>
</protein>
<dbReference type="KEGG" id="sapp:SAC06_06870"/>
<dbReference type="Pfam" id="PF11239">
    <property type="entry name" value="DUF3040"/>
    <property type="match status" value="1"/>
</dbReference>
<organism evidence="3">
    <name type="scientific">Scrofimicrobium appendicitidis</name>
    <dbReference type="NCBI Taxonomy" id="3079930"/>
    <lineage>
        <taxon>Bacteria</taxon>
        <taxon>Bacillati</taxon>
        <taxon>Actinomycetota</taxon>
        <taxon>Actinomycetes</taxon>
        <taxon>Actinomycetales</taxon>
        <taxon>Actinomycetaceae</taxon>
        <taxon>Scrofimicrobium</taxon>
    </lineage>
</organism>
<feature type="compositionally biased region" description="Basic and acidic residues" evidence="1">
    <location>
        <begin position="104"/>
        <end position="137"/>
    </location>
</feature>
<accession>A0AAU7V5S3</accession>